<feature type="DNA-binding region" description="OmpR/PhoB-type" evidence="2">
    <location>
        <begin position="17"/>
        <end position="121"/>
    </location>
</feature>
<dbReference type="HOGENOM" id="CLU_085388_0_0_6"/>
<keyword evidence="3" id="KW-1133">Transmembrane helix</keyword>
<dbReference type="EMBL" id="CP005974">
    <property type="protein sequence ID" value="AJR07906.1"/>
    <property type="molecule type" value="Genomic_DNA"/>
</dbReference>
<feature type="domain" description="OmpR/PhoB-type" evidence="4">
    <location>
        <begin position="17"/>
        <end position="121"/>
    </location>
</feature>
<dbReference type="InterPro" id="IPR016032">
    <property type="entry name" value="Sig_transdc_resp-reg_C-effctor"/>
</dbReference>
<dbReference type="InterPro" id="IPR036388">
    <property type="entry name" value="WH-like_DNA-bd_sf"/>
</dbReference>
<dbReference type="GO" id="GO:0000160">
    <property type="term" value="P:phosphorelay signal transduction system"/>
    <property type="evidence" value="ECO:0007669"/>
    <property type="project" value="InterPro"/>
</dbReference>
<dbReference type="Gene3D" id="1.10.10.10">
    <property type="entry name" value="Winged helix-like DNA-binding domain superfamily/Winged helix DNA-binding domain"/>
    <property type="match status" value="1"/>
</dbReference>
<accession>A0A0C5W8M2</accession>
<evidence type="ECO:0000313" key="6">
    <source>
        <dbReference type="Proteomes" id="UP000032303"/>
    </source>
</evidence>
<dbReference type="AlphaFoldDB" id="A0A0C5W8M2"/>
<organism evidence="5 6">
    <name type="scientific">Photobacterium gaetbulicola Gung47</name>
    <dbReference type="NCBI Taxonomy" id="658445"/>
    <lineage>
        <taxon>Bacteria</taxon>
        <taxon>Pseudomonadati</taxon>
        <taxon>Pseudomonadota</taxon>
        <taxon>Gammaproteobacteria</taxon>
        <taxon>Vibrionales</taxon>
        <taxon>Vibrionaceae</taxon>
        <taxon>Photobacterium</taxon>
    </lineage>
</organism>
<evidence type="ECO:0000256" key="3">
    <source>
        <dbReference type="SAM" id="Phobius"/>
    </source>
</evidence>
<proteinExistence type="predicted"/>
<dbReference type="KEGG" id="pgb:H744_2c1227"/>
<evidence type="ECO:0000256" key="2">
    <source>
        <dbReference type="PROSITE-ProRule" id="PRU01091"/>
    </source>
</evidence>
<dbReference type="GO" id="GO:0006355">
    <property type="term" value="P:regulation of DNA-templated transcription"/>
    <property type="evidence" value="ECO:0007669"/>
    <property type="project" value="InterPro"/>
</dbReference>
<dbReference type="CDD" id="cd00383">
    <property type="entry name" value="trans_reg_C"/>
    <property type="match status" value="1"/>
</dbReference>
<evidence type="ECO:0000259" key="4">
    <source>
        <dbReference type="PROSITE" id="PS51755"/>
    </source>
</evidence>
<name>A0A0C5W8M2_9GAMM</name>
<dbReference type="SUPFAM" id="SSF46894">
    <property type="entry name" value="C-terminal effector domain of the bipartite response regulators"/>
    <property type="match status" value="1"/>
</dbReference>
<dbReference type="SMART" id="SM00862">
    <property type="entry name" value="Trans_reg_C"/>
    <property type="match status" value="1"/>
</dbReference>
<keyword evidence="1 2" id="KW-0238">DNA-binding</keyword>
<dbReference type="STRING" id="658445.H744_2c1227"/>
<dbReference type="InterPro" id="IPR001867">
    <property type="entry name" value="OmpR/PhoB-type_DNA-bd"/>
</dbReference>
<dbReference type="PROSITE" id="PS51755">
    <property type="entry name" value="OMPR_PHOB"/>
    <property type="match status" value="1"/>
</dbReference>
<reference evidence="5 6" key="1">
    <citation type="submission" date="2013-05" db="EMBL/GenBank/DDBJ databases">
        <title>Complete genome sequence of the lipase-producing bacterium Photobacterium gaetbulicola Gung47.</title>
        <authorList>
            <person name="Kim Y.-O."/>
        </authorList>
    </citation>
    <scope>NUCLEOTIDE SEQUENCE [LARGE SCALE GENOMIC DNA]</scope>
    <source>
        <strain evidence="5 6">Gung47</strain>
    </source>
</reference>
<sequence>MICADSVPLVLKMNKLESKFLIGQRFLFDPYDNSLIDQHENDELTRLGSNESRALSLLIEDPGAIITRTRLHDYVWREQGFEVDDSSLTQAISTLRKALKDSTKSPEFIKTVPKRGYQMIAMVESLSEIATTASAEQAEALADKLDEPSETERELFEHSQQAAPAKTYTAAHRMHRQNKPLPLVAISGVLVLVALLLPIIVNLSVPPKSAAFEPFAVVDDIPVLTPINHPSLVQWEKMITQCVESYLDYHPDDRRPMEIIVSGGQNAQLWVNYVHSLENPAENVTLRLLTSQKDNLAICQ</sequence>
<evidence type="ECO:0000313" key="5">
    <source>
        <dbReference type="EMBL" id="AJR07906.1"/>
    </source>
</evidence>
<dbReference type="GO" id="GO:0003677">
    <property type="term" value="F:DNA binding"/>
    <property type="evidence" value="ECO:0007669"/>
    <property type="project" value="UniProtKB-UniRule"/>
</dbReference>
<evidence type="ECO:0000256" key="1">
    <source>
        <dbReference type="ARBA" id="ARBA00023125"/>
    </source>
</evidence>
<protein>
    <submittedName>
        <fullName evidence="5">Transcription activator ToxR</fullName>
    </submittedName>
</protein>
<dbReference type="PATRIC" id="fig|658445.3.peg.3119"/>
<gene>
    <name evidence="5" type="ORF">H744_2c1227</name>
</gene>
<keyword evidence="3" id="KW-0472">Membrane</keyword>
<keyword evidence="3" id="KW-0812">Transmembrane</keyword>
<dbReference type="Proteomes" id="UP000032303">
    <property type="component" value="Chromosome 2"/>
</dbReference>
<keyword evidence="6" id="KW-1185">Reference proteome</keyword>
<dbReference type="Pfam" id="PF00486">
    <property type="entry name" value="Trans_reg_C"/>
    <property type="match status" value="1"/>
</dbReference>
<feature type="transmembrane region" description="Helical" evidence="3">
    <location>
        <begin position="181"/>
        <end position="201"/>
    </location>
</feature>